<gene>
    <name evidence="1" type="ORF">LIER_27360</name>
</gene>
<comment type="caution">
    <text evidence="1">The sequence shown here is derived from an EMBL/GenBank/DDBJ whole genome shotgun (WGS) entry which is preliminary data.</text>
</comment>
<reference evidence="1 2" key="1">
    <citation type="submission" date="2024-01" db="EMBL/GenBank/DDBJ databases">
        <title>The complete chloroplast genome sequence of Lithospermum erythrorhizon: insights into the phylogenetic relationship among Boraginaceae species and the maternal lineages of purple gromwells.</title>
        <authorList>
            <person name="Okada T."/>
            <person name="Watanabe K."/>
        </authorList>
    </citation>
    <scope>NUCLEOTIDE SEQUENCE [LARGE SCALE GENOMIC DNA]</scope>
</reference>
<organism evidence="1 2">
    <name type="scientific">Lithospermum erythrorhizon</name>
    <name type="common">Purple gromwell</name>
    <name type="synonym">Lithospermum officinale var. erythrorhizon</name>
    <dbReference type="NCBI Taxonomy" id="34254"/>
    <lineage>
        <taxon>Eukaryota</taxon>
        <taxon>Viridiplantae</taxon>
        <taxon>Streptophyta</taxon>
        <taxon>Embryophyta</taxon>
        <taxon>Tracheophyta</taxon>
        <taxon>Spermatophyta</taxon>
        <taxon>Magnoliopsida</taxon>
        <taxon>eudicotyledons</taxon>
        <taxon>Gunneridae</taxon>
        <taxon>Pentapetalae</taxon>
        <taxon>asterids</taxon>
        <taxon>lamiids</taxon>
        <taxon>Boraginales</taxon>
        <taxon>Boraginaceae</taxon>
        <taxon>Boraginoideae</taxon>
        <taxon>Lithospermeae</taxon>
        <taxon>Lithospermum</taxon>
    </lineage>
</organism>
<dbReference type="AlphaFoldDB" id="A0AAV3RDR7"/>
<evidence type="ECO:0000313" key="2">
    <source>
        <dbReference type="Proteomes" id="UP001454036"/>
    </source>
</evidence>
<proteinExistence type="predicted"/>
<dbReference type="Proteomes" id="UP001454036">
    <property type="component" value="Unassembled WGS sequence"/>
</dbReference>
<protein>
    <submittedName>
        <fullName evidence="1">Uncharacterized protein</fullName>
    </submittedName>
</protein>
<dbReference type="EMBL" id="BAABME010008784">
    <property type="protein sequence ID" value="GAA0173831.1"/>
    <property type="molecule type" value="Genomic_DNA"/>
</dbReference>
<evidence type="ECO:0000313" key="1">
    <source>
        <dbReference type="EMBL" id="GAA0173831.1"/>
    </source>
</evidence>
<keyword evidence="2" id="KW-1185">Reference proteome</keyword>
<sequence>MCGVVVVIAVQRSPVVCLHIDLVISPPPAFPGNATLFVGKHSITIKLQLVFISTANYRKLNEWFWICADKVGHKHCNEESNIAGLQWIVNITKWSFDAKYHQMVGLGL</sequence>
<name>A0AAV3RDR7_LITER</name>
<accession>A0AAV3RDR7</accession>